<evidence type="ECO:0000256" key="7">
    <source>
        <dbReference type="ARBA" id="ARBA00023048"/>
    </source>
</evidence>
<keyword evidence="4" id="KW-0255">Endonuclease</keyword>
<keyword evidence="6" id="KW-0044">Antibiotic</keyword>
<comment type="caution">
    <text evidence="10">The sequence shown here is derived from an EMBL/GenBank/DDBJ whole genome shotgun (WGS) entry which is preliminary data.</text>
</comment>
<feature type="compositionally biased region" description="Basic and acidic residues" evidence="8">
    <location>
        <begin position="726"/>
        <end position="739"/>
    </location>
</feature>
<dbReference type="Pfam" id="PF20148">
    <property type="entry name" value="DUF6531"/>
    <property type="match status" value="1"/>
</dbReference>
<dbReference type="NCBIfam" id="TIGR01643">
    <property type="entry name" value="YD_repeat_2x"/>
    <property type="match status" value="14"/>
</dbReference>
<dbReference type="InterPro" id="IPR003615">
    <property type="entry name" value="HNH_nuc"/>
</dbReference>
<evidence type="ECO:0000256" key="2">
    <source>
        <dbReference type="ARBA" id="ARBA00022529"/>
    </source>
</evidence>
<dbReference type="Gene3D" id="3.90.540.10">
    <property type="entry name" value="Colicin/pyocin, DNase domain"/>
    <property type="match status" value="1"/>
</dbReference>
<evidence type="ECO:0000256" key="4">
    <source>
        <dbReference type="ARBA" id="ARBA00022759"/>
    </source>
</evidence>
<dbReference type="GO" id="GO:0016787">
    <property type="term" value="F:hydrolase activity"/>
    <property type="evidence" value="ECO:0007669"/>
    <property type="project" value="UniProtKB-KW"/>
</dbReference>
<feature type="region of interest" description="Disordered" evidence="8">
    <location>
        <begin position="716"/>
        <end position="745"/>
    </location>
</feature>
<evidence type="ECO:0000259" key="9">
    <source>
        <dbReference type="SMART" id="SM00507"/>
    </source>
</evidence>
<dbReference type="InterPro" id="IPR022385">
    <property type="entry name" value="Rhs_assc_core"/>
</dbReference>
<evidence type="ECO:0000313" key="11">
    <source>
        <dbReference type="Proteomes" id="UP000222531"/>
    </source>
</evidence>
<dbReference type="Pfam" id="PF25547">
    <property type="entry name" value="WXG100_2"/>
    <property type="match status" value="1"/>
</dbReference>
<dbReference type="GO" id="GO:0004519">
    <property type="term" value="F:endonuclease activity"/>
    <property type="evidence" value="ECO:0007669"/>
    <property type="project" value="UniProtKB-KW"/>
</dbReference>
<dbReference type="InterPro" id="IPR037146">
    <property type="entry name" value="Colicin/pyocin_DNase_dom_sf"/>
</dbReference>
<keyword evidence="5" id="KW-0378">Hydrolase</keyword>
<evidence type="ECO:0000313" key="10">
    <source>
        <dbReference type="EMBL" id="PHQ50101.1"/>
    </source>
</evidence>
<keyword evidence="11" id="KW-1185">Reference proteome</keyword>
<dbReference type="InterPro" id="IPR031325">
    <property type="entry name" value="RHS_repeat"/>
</dbReference>
<dbReference type="Gene3D" id="2.180.10.10">
    <property type="entry name" value="RHS repeat-associated core"/>
    <property type="match status" value="3"/>
</dbReference>
<dbReference type="EMBL" id="NHZO01000151">
    <property type="protein sequence ID" value="PHQ50101.1"/>
    <property type="molecule type" value="Genomic_DNA"/>
</dbReference>
<dbReference type="Pfam" id="PF21431">
    <property type="entry name" value="Col-Pyo_DNase"/>
    <property type="match status" value="1"/>
</dbReference>
<dbReference type="GO" id="GO:0042742">
    <property type="term" value="P:defense response to bacterium"/>
    <property type="evidence" value="ECO:0007669"/>
    <property type="project" value="UniProtKB-KW"/>
</dbReference>
<dbReference type="SUPFAM" id="SSF54060">
    <property type="entry name" value="His-Me finger endonucleases"/>
    <property type="match status" value="1"/>
</dbReference>
<keyword evidence="3" id="KW-0540">Nuclease</keyword>
<organism evidence="10 11">
    <name type="scientific">Streptomyces cinnamoneus</name>
    <name type="common">Streptoverticillium cinnamoneum</name>
    <dbReference type="NCBI Taxonomy" id="53446"/>
    <lineage>
        <taxon>Bacteria</taxon>
        <taxon>Bacillati</taxon>
        <taxon>Actinomycetota</taxon>
        <taxon>Actinomycetes</taxon>
        <taxon>Kitasatosporales</taxon>
        <taxon>Streptomycetaceae</taxon>
        <taxon>Streptomyces</taxon>
        <taxon>Streptomyces cinnamoneus group</taxon>
    </lineage>
</organism>
<keyword evidence="2" id="KW-0929">Antimicrobial</keyword>
<evidence type="ECO:0000256" key="6">
    <source>
        <dbReference type="ARBA" id="ARBA00023022"/>
    </source>
</evidence>
<accession>A0A2G1XFX9</accession>
<evidence type="ECO:0000256" key="8">
    <source>
        <dbReference type="SAM" id="MobiDB-lite"/>
    </source>
</evidence>
<dbReference type="GO" id="GO:0031640">
    <property type="term" value="P:killing of cells of another organism"/>
    <property type="evidence" value="ECO:0007669"/>
    <property type="project" value="UniProtKB-KW"/>
</dbReference>
<dbReference type="InterPro" id="IPR045351">
    <property type="entry name" value="DUF6531"/>
</dbReference>
<proteinExistence type="inferred from homology"/>
<dbReference type="Pfam" id="PF05593">
    <property type="entry name" value="RHS_repeat"/>
    <property type="match status" value="9"/>
</dbReference>
<evidence type="ECO:0000256" key="1">
    <source>
        <dbReference type="ARBA" id="ARBA00006811"/>
    </source>
</evidence>
<dbReference type="Proteomes" id="UP000222531">
    <property type="component" value="Unassembled WGS sequence"/>
</dbReference>
<evidence type="ECO:0000256" key="5">
    <source>
        <dbReference type="ARBA" id="ARBA00022801"/>
    </source>
</evidence>
<reference evidence="10 11" key="1">
    <citation type="journal article" date="2017" name="Biochemistry">
        <title>Identification of the Biosynthetic Pathway for the Antibiotic Bicyclomycin.</title>
        <authorList>
            <person name="Patteson J."/>
            <person name="Cai W."/>
            <person name="Johnson R.A."/>
            <person name="Santa Maria K."/>
            <person name="Li B."/>
        </authorList>
    </citation>
    <scope>NUCLEOTIDE SEQUENCE [LARGE SCALE GENOMIC DNA]</scope>
    <source>
        <strain evidence="10 11">ATCC 21532</strain>
    </source>
</reference>
<feature type="domain" description="HNH nuclease" evidence="9">
    <location>
        <begin position="1398"/>
        <end position="1453"/>
    </location>
</feature>
<protein>
    <recommendedName>
        <fullName evidence="9">HNH nuclease domain-containing protein</fullName>
    </recommendedName>
</protein>
<name>A0A2G1XFX9_STRCJ</name>
<sequence length="1463" mass="158252">MSLKHKVQSFLVHHMGLYWPDGDAAKLRKAAKAWRAFAESVDDVRGPVNNTAGALIHNNKGEAIEAFETFWGRYAKGKDAGWLSDVSDSAKEMAKACDKMAAAIDHAMEELWEKIAVDLAVLAAGVTLAIATGGALSGAAAAAAEAIIAGGASVGIAVTATVAEIAGFTLAGAAFGGLEAVTVDLAVAQPMKISLGLQKDFDWGEADKSIKDGMFFGGAFGGAGAFAKNAAEAGGVRNLLNGVRPGLAEEFGAAARLPSQIKCELDPIDVATGAMLLPQTDVTLPGALPLVVERTHLSSYRAGNWFGPTWASTLDERVQLDPEGVVFAAADGMRLVYPVPVPGEPVLPVKGPRWPLEWDGTPDGVMTVTDPYSGLVRTFAHPAPCAVPGAAQLPLESVQDRNGMRVDIERTLSGTPTAIRHSGGYYVAVDTDGPRVTALRLLDEAPSQYEPQQTPGGGTLLVRYGYDDAGNLTEVVNSSGKPLRFTYDAEGRVTSWTDRNGTSYGYVYDERGRVVRTEGSDGFLSGTLEYEDGSRTTTVTDALGRRSVFQYDADALVVSETDPLGHVTLTEWDARGENPLSVTDAGGRTTHYAYDDSGNLTKVTLPDGTAGTAVFDDRCRPVEVTQPGGAVWRHTYDERGNLLTSEDPTGAETRYGYDERGGLTSVTDALGHTQRIECDAAGLPVTLTDPLGRSTTVRRDTFGRVVEVVDPLGHTTRMGWTTEGKPSWRESPDGRRETWTWDGEGNLLTHTDPGGGETRHAYTHFDLPASRTESDGTTYAFAYDKNLRLVEVTNPQGLSWSYDYDEAGRLASETDFNGRTLTYAHNPAGDLVSRTNGAGETLHFTRDELGRVVEQRVADSGETTTYAYDEAGYLNRTANADAEVVFAYDALGRPLSEAVNGRVLTRAYDTLGQCVERTTPSGLRSQWTYDAAGRPVELRGDAGTLAFSYDAAGRETERRLGEGATLGQTWDEADRLTAQSITAKRGPETDRLRQHRAYTYRADGYLTEIRELTSGTRRFDVDRTGRVTGVRAHGWTETYAYDAAGNLTHATAPAHDAPGKREFEGTLLRRAGRTTYEHDAQGRVVRKTRKLLNGQTRTWTFTWDAEDRLTGTTTPDGHCWRYAYDPLGRRISKRRLTDDGAVAESVSFAWDGTRLVEQTTAEGAITTWDHAPGTHRPIAQTDHRTTPAGPAETSLIKQFADADRTPRFHAVVTDLVGTPTELVTPDGELAWQQRTSLWGTRLPAPDAGVDCPLRFPGQYADAETGLAYNYFRYYDPETASYIALDPLGLAAAPNPSRYVSNPYGLADPLGLAPCTPLELEAPKTSTTMRNTPGSVTGGSGLRDVDGKWLRGSAGNAGKIPGQIARALQGRQFRNFDEFRQAFWTEVSKDPNLASQFTKSDRTLMADGKAPWTVKNQALGKNGRYVLHHVVPIQRGGGVYDLDNLIVATPRYHKEVLEPGYHMG</sequence>
<dbReference type="NCBIfam" id="TIGR03696">
    <property type="entry name" value="Rhs_assc_core"/>
    <property type="match status" value="1"/>
</dbReference>
<keyword evidence="7" id="KW-0078">Bacteriocin</keyword>
<dbReference type="SMART" id="SM00507">
    <property type="entry name" value="HNHc"/>
    <property type="match status" value="1"/>
</dbReference>
<dbReference type="PANTHER" id="PTHR32305:SF15">
    <property type="entry name" value="PROTEIN RHSA-RELATED"/>
    <property type="match status" value="1"/>
</dbReference>
<dbReference type="InterPro" id="IPR044925">
    <property type="entry name" value="His-Me_finger_sf"/>
</dbReference>
<dbReference type="SUPFAM" id="SSF69304">
    <property type="entry name" value="Tricorn protease N-terminal domain"/>
    <property type="match status" value="2"/>
</dbReference>
<dbReference type="OrthoDB" id="4981820at2"/>
<dbReference type="InterPro" id="IPR006530">
    <property type="entry name" value="YD"/>
</dbReference>
<dbReference type="InterPro" id="IPR050708">
    <property type="entry name" value="T6SS_VgrG/RHS"/>
</dbReference>
<dbReference type="InterPro" id="IPR057746">
    <property type="entry name" value="CpnT-like_N"/>
</dbReference>
<evidence type="ECO:0000256" key="3">
    <source>
        <dbReference type="ARBA" id="ARBA00022722"/>
    </source>
</evidence>
<dbReference type="PANTHER" id="PTHR32305">
    <property type="match status" value="1"/>
</dbReference>
<gene>
    <name evidence="10" type="ORF">BLA24_21150</name>
</gene>
<comment type="similarity">
    <text evidence="1">Belongs to the colicin/pyosin nuclease family.</text>
</comment>
<dbReference type="RefSeq" id="WP_099200587.1">
    <property type="nucleotide sequence ID" value="NZ_JBIRXA010000001.1"/>
</dbReference>